<dbReference type="InterPro" id="IPR039565">
    <property type="entry name" value="BamD-like"/>
</dbReference>
<dbReference type="InterPro" id="IPR011990">
    <property type="entry name" value="TPR-like_helical_dom_sf"/>
</dbReference>
<protein>
    <recommendedName>
        <fullName evidence="4">Outer membrane protein assembly factor BamD</fullName>
    </recommendedName>
</protein>
<evidence type="ECO:0000256" key="4">
    <source>
        <dbReference type="HAMAP-Rule" id="MF_00922"/>
    </source>
</evidence>
<dbReference type="RefSeq" id="WP_320506357.1">
    <property type="nucleotide sequence ID" value="NZ_JAXCLW010000001.1"/>
</dbReference>
<comment type="function">
    <text evidence="4">Part of the outer membrane protein assembly complex, which is involved in assembly and insertion of beta-barrel proteins into the outer membrane.</text>
</comment>
<evidence type="ECO:0000256" key="1">
    <source>
        <dbReference type="ARBA" id="ARBA00022729"/>
    </source>
</evidence>
<keyword evidence="8" id="KW-1185">Reference proteome</keyword>
<keyword evidence="4" id="KW-0564">Palmitate</keyword>
<dbReference type="HAMAP" id="MF_00922">
    <property type="entry name" value="OM_assembly_BamD"/>
    <property type="match status" value="1"/>
</dbReference>
<dbReference type="CDD" id="cd15830">
    <property type="entry name" value="BamD"/>
    <property type="match status" value="1"/>
</dbReference>
<evidence type="ECO:0000259" key="6">
    <source>
        <dbReference type="Pfam" id="PF13525"/>
    </source>
</evidence>
<comment type="caution">
    <text evidence="7">The sequence shown here is derived from an EMBL/GenBank/DDBJ whole genome shotgun (WGS) entry which is preliminary data.</text>
</comment>
<keyword evidence="3 4" id="KW-0998">Cell outer membrane</keyword>
<keyword evidence="4" id="KW-0449">Lipoprotein</keyword>
<dbReference type="Gene3D" id="1.25.40.10">
    <property type="entry name" value="Tetratricopeptide repeat domain"/>
    <property type="match status" value="1"/>
</dbReference>
<dbReference type="Proteomes" id="UP001279642">
    <property type="component" value="Unassembled WGS sequence"/>
</dbReference>
<accession>A0ABU5E510</accession>
<dbReference type="NCBIfam" id="TIGR03302">
    <property type="entry name" value="OM_YfiO"/>
    <property type="match status" value="1"/>
</dbReference>
<comment type="similarity">
    <text evidence="4">Belongs to the BamD family.</text>
</comment>
<dbReference type="Pfam" id="PF13525">
    <property type="entry name" value="YfiO"/>
    <property type="match status" value="1"/>
</dbReference>
<dbReference type="SUPFAM" id="SSF48452">
    <property type="entry name" value="TPR-like"/>
    <property type="match status" value="2"/>
</dbReference>
<feature type="domain" description="Outer membrane lipoprotein BamD-like" evidence="6">
    <location>
        <begin position="31"/>
        <end position="226"/>
    </location>
</feature>
<evidence type="ECO:0000256" key="3">
    <source>
        <dbReference type="ARBA" id="ARBA00023237"/>
    </source>
</evidence>
<organism evidence="7 8">
    <name type="scientific">Dongia soli</name>
    <dbReference type="NCBI Taxonomy" id="600628"/>
    <lineage>
        <taxon>Bacteria</taxon>
        <taxon>Pseudomonadati</taxon>
        <taxon>Pseudomonadota</taxon>
        <taxon>Alphaproteobacteria</taxon>
        <taxon>Rhodospirillales</taxon>
        <taxon>Dongiaceae</taxon>
        <taxon>Dongia</taxon>
    </lineage>
</organism>
<evidence type="ECO:0000256" key="5">
    <source>
        <dbReference type="SAM" id="SignalP"/>
    </source>
</evidence>
<dbReference type="PROSITE" id="PS51257">
    <property type="entry name" value="PROKAR_LIPOPROTEIN"/>
    <property type="match status" value="1"/>
</dbReference>
<evidence type="ECO:0000313" key="8">
    <source>
        <dbReference type="Proteomes" id="UP001279642"/>
    </source>
</evidence>
<feature type="signal peptide" evidence="5">
    <location>
        <begin position="1"/>
        <end position="16"/>
    </location>
</feature>
<evidence type="ECO:0000313" key="7">
    <source>
        <dbReference type="EMBL" id="MDY0881288.1"/>
    </source>
</evidence>
<comment type="subcellular location">
    <subcellularLocation>
        <location evidence="4">Cell outer membrane</location>
        <topology evidence="4">Lipid-anchor</topology>
    </subcellularLocation>
</comment>
<comment type="subunit">
    <text evidence="4">Part of the Bam complex.</text>
</comment>
<evidence type="ECO:0000256" key="2">
    <source>
        <dbReference type="ARBA" id="ARBA00023136"/>
    </source>
</evidence>
<keyword evidence="2 4" id="KW-0472">Membrane</keyword>
<dbReference type="EMBL" id="JAXCLW010000001">
    <property type="protein sequence ID" value="MDY0881288.1"/>
    <property type="molecule type" value="Genomic_DNA"/>
</dbReference>
<proteinExistence type="inferred from homology"/>
<reference evidence="7 8" key="1">
    <citation type="journal article" date="2016" name="Antonie Van Leeuwenhoek">
        <title>Dongia soli sp. nov., isolated from soil from Dokdo, Korea.</title>
        <authorList>
            <person name="Kim D.U."/>
            <person name="Lee H."/>
            <person name="Kim H."/>
            <person name="Kim S.G."/>
            <person name="Ka J.O."/>
        </authorList>
    </citation>
    <scope>NUCLEOTIDE SEQUENCE [LARGE SCALE GENOMIC DNA]</scope>
    <source>
        <strain evidence="7 8">D78</strain>
    </source>
</reference>
<dbReference type="InterPro" id="IPR017689">
    <property type="entry name" value="BamD"/>
</dbReference>
<sequence length="266" mass="30210">MHSRYLWRLLPAFACAAMIAACSSHEPDIADQPAEQLYNSAMDTLEGGEPHAAARLFDEVERQHPYSQWATQAQIMSAYSHYVVDEYDDALPILESFIELHPGNRSAAYAYYLRSLCYYEQIADVTRDQGNTEQALRALSDVVARFPNTDYARDAALKLDLVRDHLAGKEMEIGRYYLTRDQFLAAINRFRTVVEKYQTTTHVPEALERLVEAYLSLGVTEEAQAAGAVLGYNYPGSQWYEDAYKLLKAKNLKPEQKEGSWLNGTF</sequence>
<feature type="chain" id="PRO_5047298471" description="Outer membrane protein assembly factor BamD" evidence="5">
    <location>
        <begin position="17"/>
        <end position="266"/>
    </location>
</feature>
<name>A0ABU5E510_9PROT</name>
<keyword evidence="1 4" id="KW-0732">Signal</keyword>
<gene>
    <name evidence="4" type="primary">bamD</name>
    <name evidence="7" type="ORF">SMD27_00390</name>
</gene>